<keyword evidence="3" id="KW-1185">Reference proteome</keyword>
<keyword evidence="1" id="KW-0732">Signal</keyword>
<feature type="signal peptide" evidence="1">
    <location>
        <begin position="1"/>
        <end position="20"/>
    </location>
</feature>
<evidence type="ECO:0000313" key="3">
    <source>
        <dbReference type="Proteomes" id="UP000249218"/>
    </source>
</evidence>
<dbReference type="AlphaFoldDB" id="A0A2W1BL01"/>
<accession>A0A2W1BL01</accession>
<evidence type="ECO:0000313" key="2">
    <source>
        <dbReference type="EMBL" id="PZC72353.1"/>
    </source>
</evidence>
<evidence type="ECO:0000256" key="1">
    <source>
        <dbReference type="SAM" id="SignalP"/>
    </source>
</evidence>
<dbReference type="OrthoDB" id="7475817at2759"/>
<organism evidence="2 3">
    <name type="scientific">Helicoverpa armigera</name>
    <name type="common">Cotton bollworm</name>
    <name type="synonym">Heliothis armigera</name>
    <dbReference type="NCBI Taxonomy" id="29058"/>
    <lineage>
        <taxon>Eukaryota</taxon>
        <taxon>Metazoa</taxon>
        <taxon>Ecdysozoa</taxon>
        <taxon>Arthropoda</taxon>
        <taxon>Hexapoda</taxon>
        <taxon>Insecta</taxon>
        <taxon>Pterygota</taxon>
        <taxon>Neoptera</taxon>
        <taxon>Endopterygota</taxon>
        <taxon>Lepidoptera</taxon>
        <taxon>Glossata</taxon>
        <taxon>Ditrysia</taxon>
        <taxon>Noctuoidea</taxon>
        <taxon>Noctuidae</taxon>
        <taxon>Heliothinae</taxon>
        <taxon>Helicoverpa</taxon>
    </lineage>
</organism>
<gene>
    <name evidence="2" type="primary">HaOG211271</name>
    <name evidence="2" type="ORF">B5X24_HaOG211271</name>
</gene>
<protein>
    <submittedName>
        <fullName evidence="2">Uncharacterized protein</fullName>
    </submittedName>
</protein>
<sequence length="343" mass="38864">MSKIVFFLMYFRVTPQWVLAHTSAMHCSLALNAMKNKLHIKHTQNKLAETLAQLNLSGASCELAVLLAARACSGARAACLRALHAHVTSRAGLFSAPEHQLPASGARGHIAALDKAIISKREELKRLITSLAITDRKVLNVRECLINVFNNFHTDTRSNDHERFPENTIPTFIDELKIYMKNFCLENNRKLVLDSGEKIWIFETLQSSIERLHSNWQRDDVTSSLLCPSVSLAKNLERLILLMKKKEDAAAFLKELECNQTKGLAIDISAEIDEEQNTIDKIKKKINENIIGLQKSTKTLDLGMENLQLWSDNSLKKHISCNRTVDGKTYKEYEAYYVENLNI</sequence>
<feature type="chain" id="PRO_5016022783" evidence="1">
    <location>
        <begin position="21"/>
        <end position="343"/>
    </location>
</feature>
<proteinExistence type="predicted"/>
<reference evidence="2 3" key="1">
    <citation type="journal article" date="2017" name="BMC Biol.">
        <title>Genomic innovations, transcriptional plasticity and gene loss underlying the evolution and divergence of two highly polyphagous and invasive Helicoverpa pest species.</title>
        <authorList>
            <person name="Pearce S.L."/>
            <person name="Clarke D.F."/>
            <person name="East P.D."/>
            <person name="Elfekih S."/>
            <person name="Gordon K.H."/>
            <person name="Jermiin L.S."/>
            <person name="McGaughran A."/>
            <person name="Oakeshott J.G."/>
            <person name="Papanikolaou A."/>
            <person name="Perera O.P."/>
            <person name="Rane R.V."/>
            <person name="Richards S."/>
            <person name="Tay W.T."/>
            <person name="Walsh T.K."/>
            <person name="Anderson A."/>
            <person name="Anderson C.J."/>
            <person name="Asgari S."/>
            <person name="Board P.G."/>
            <person name="Bretschneider A."/>
            <person name="Campbell P.M."/>
            <person name="Chertemps T."/>
            <person name="Christeller J.T."/>
            <person name="Coppin C.W."/>
            <person name="Downes S.J."/>
            <person name="Duan G."/>
            <person name="Farnsworth C.A."/>
            <person name="Good R.T."/>
            <person name="Han L.B."/>
            <person name="Han Y.C."/>
            <person name="Hatje K."/>
            <person name="Horne I."/>
            <person name="Huang Y.P."/>
            <person name="Hughes D.S."/>
            <person name="Jacquin-Joly E."/>
            <person name="James W."/>
            <person name="Jhangiani S."/>
            <person name="Kollmar M."/>
            <person name="Kuwar S.S."/>
            <person name="Li S."/>
            <person name="Liu N.Y."/>
            <person name="Maibeche M.T."/>
            <person name="Miller J.R."/>
            <person name="Montagne N."/>
            <person name="Perry T."/>
            <person name="Qu J."/>
            <person name="Song S.V."/>
            <person name="Sutton G.G."/>
            <person name="Vogel H."/>
            <person name="Walenz B.P."/>
            <person name="Xu W."/>
            <person name="Zhang H.J."/>
            <person name="Zou Z."/>
            <person name="Batterham P."/>
            <person name="Edwards O.R."/>
            <person name="Feyereisen R."/>
            <person name="Gibbs R.A."/>
            <person name="Heckel D.G."/>
            <person name="McGrath A."/>
            <person name="Robin C."/>
            <person name="Scherer S.E."/>
            <person name="Worley K.C."/>
            <person name="Wu Y.D."/>
        </authorList>
    </citation>
    <scope>NUCLEOTIDE SEQUENCE [LARGE SCALE GENOMIC DNA]</scope>
    <source>
        <strain evidence="2">Harm_GR_Male_#8</strain>
        <tissue evidence="2">Whole organism</tissue>
    </source>
</reference>
<dbReference type="EMBL" id="KZ150194">
    <property type="protein sequence ID" value="PZC72353.1"/>
    <property type="molecule type" value="Genomic_DNA"/>
</dbReference>
<dbReference type="Proteomes" id="UP000249218">
    <property type="component" value="Unassembled WGS sequence"/>
</dbReference>
<name>A0A2W1BL01_HELAM</name>